<organism evidence="2 3">
    <name type="scientific">Pseudarthrobacter niigatensis</name>
    <dbReference type="NCBI Taxonomy" id="369935"/>
    <lineage>
        <taxon>Bacteria</taxon>
        <taxon>Bacillati</taxon>
        <taxon>Actinomycetota</taxon>
        <taxon>Actinomycetes</taxon>
        <taxon>Micrococcales</taxon>
        <taxon>Micrococcaceae</taxon>
        <taxon>Pseudarthrobacter</taxon>
    </lineage>
</organism>
<evidence type="ECO:0000313" key="2">
    <source>
        <dbReference type="EMBL" id="MDQ0146982.1"/>
    </source>
</evidence>
<keyword evidence="3" id="KW-1185">Reference proteome</keyword>
<accession>A0AAJ1WGF1</accession>
<sequence length="152" mass="16414">MNPPEAPAPHARVAHDVHEGATYESTGRLKPRPWPVGPREGYGKVDFDDGDGQTVLTLFIQRGPDDGYVLQVEHLAAPLRVDGTLLRLGPTPRIDKSAAGFRRITAARTVAENAESELEAAVRAARANGDSWEAIGAALGTSARTARERFRH</sequence>
<proteinExistence type="predicted"/>
<dbReference type="RefSeq" id="WP_307360947.1">
    <property type="nucleotide sequence ID" value="NZ_JAUSTB010000009.1"/>
</dbReference>
<evidence type="ECO:0000313" key="3">
    <source>
        <dbReference type="Proteomes" id="UP001239267"/>
    </source>
</evidence>
<gene>
    <name evidence="2" type="ORF">J2T23_002885</name>
</gene>
<evidence type="ECO:0000256" key="1">
    <source>
        <dbReference type="SAM" id="MobiDB-lite"/>
    </source>
</evidence>
<feature type="region of interest" description="Disordered" evidence="1">
    <location>
        <begin position="1"/>
        <end position="36"/>
    </location>
</feature>
<protein>
    <submittedName>
        <fullName evidence="2">Uncharacterized protein</fullName>
    </submittedName>
</protein>
<comment type="caution">
    <text evidence="2">The sequence shown here is derived from an EMBL/GenBank/DDBJ whole genome shotgun (WGS) entry which is preliminary data.</text>
</comment>
<dbReference type="Proteomes" id="UP001239267">
    <property type="component" value="Unassembled WGS sequence"/>
</dbReference>
<reference evidence="2 3" key="1">
    <citation type="submission" date="2023-07" db="EMBL/GenBank/DDBJ databases">
        <title>Sorghum-associated microbial communities from plants grown in Nebraska, USA.</title>
        <authorList>
            <person name="Schachtman D."/>
        </authorList>
    </citation>
    <scope>NUCLEOTIDE SEQUENCE [LARGE SCALE GENOMIC DNA]</scope>
    <source>
        <strain evidence="2 3">DS1001</strain>
    </source>
</reference>
<name>A0AAJ1WGF1_9MICC</name>
<dbReference type="AlphaFoldDB" id="A0AAJ1WGF1"/>
<dbReference type="EMBL" id="JAUSTB010000009">
    <property type="protein sequence ID" value="MDQ0146982.1"/>
    <property type="molecule type" value="Genomic_DNA"/>
</dbReference>